<comment type="cofactor">
    <cofactor evidence="1">
        <name>Mn(2+)</name>
        <dbReference type="ChEBI" id="CHEBI:29035"/>
    </cofactor>
</comment>
<dbReference type="InterPro" id="IPR023656">
    <property type="entry name" value="IMP_biosynth_PurP"/>
</dbReference>
<dbReference type="InterPro" id="IPR013815">
    <property type="entry name" value="ATP_grasp_subdomain_1"/>
</dbReference>
<dbReference type="PIRSF" id="PIRSF004602">
    <property type="entry name" value="ATPgrasp_PurP"/>
    <property type="match status" value="1"/>
</dbReference>
<evidence type="ECO:0000256" key="4">
    <source>
        <dbReference type="ARBA" id="ARBA00022723"/>
    </source>
</evidence>
<keyword evidence="7 10" id="KW-0067">ATP-binding</keyword>
<dbReference type="AlphaFoldDB" id="A0A7G9YTS6"/>
<dbReference type="InterPro" id="IPR009720">
    <property type="entry name" value="IMP_biosynth_PurP_C"/>
</dbReference>
<dbReference type="InterPro" id="IPR011761">
    <property type="entry name" value="ATP-grasp"/>
</dbReference>
<dbReference type="Pfam" id="PF06849">
    <property type="entry name" value="DUF1246"/>
    <property type="match status" value="1"/>
</dbReference>
<keyword evidence="3 10" id="KW-0436">Ligase</keyword>
<dbReference type="GO" id="GO:0016879">
    <property type="term" value="F:ligase activity, forming carbon-nitrogen bonds"/>
    <property type="evidence" value="ECO:0007669"/>
    <property type="project" value="UniProtKB-UniRule"/>
</dbReference>
<keyword evidence="9" id="KW-0464">Manganese</keyword>
<evidence type="ECO:0000256" key="8">
    <source>
        <dbReference type="ARBA" id="ARBA00022842"/>
    </source>
</evidence>
<evidence type="ECO:0000256" key="6">
    <source>
        <dbReference type="ARBA" id="ARBA00022755"/>
    </source>
</evidence>
<evidence type="ECO:0000256" key="7">
    <source>
        <dbReference type="ARBA" id="ARBA00022840"/>
    </source>
</evidence>
<dbReference type="Gene3D" id="3.30.470.20">
    <property type="entry name" value="ATP-grasp fold, B domain"/>
    <property type="match status" value="1"/>
</dbReference>
<keyword evidence="4" id="KW-0479">Metal-binding</keyword>
<evidence type="ECO:0000256" key="5">
    <source>
        <dbReference type="ARBA" id="ARBA00022741"/>
    </source>
</evidence>
<comment type="pathway">
    <text evidence="10">Purine metabolism; IMP biosynthesis via de novo pathway; 5-formamido-1-(5-phospho-D-ribosyl)imidazole-4-carboxamide from 5-amino-1-(5-phospho-D-ribosyl)imidazole-4-carboxamide (formate route): step 1/1.</text>
</comment>
<evidence type="ECO:0000256" key="3">
    <source>
        <dbReference type="ARBA" id="ARBA00022598"/>
    </source>
</evidence>
<dbReference type="EMBL" id="MT631469">
    <property type="protein sequence ID" value="QNO51410.1"/>
    <property type="molecule type" value="Genomic_DNA"/>
</dbReference>
<feature type="binding site" evidence="10">
    <location>
        <position position="94"/>
    </location>
    <ligand>
        <name>5-amino-1-(5-phospho-beta-D-ribosyl)imidazole-4-carboxamide</name>
        <dbReference type="ChEBI" id="CHEBI:58475"/>
    </ligand>
</feature>
<dbReference type="Gene3D" id="3.40.50.20">
    <property type="match status" value="1"/>
</dbReference>
<proteinExistence type="inferred from homology"/>
<dbReference type="InterPro" id="IPR016185">
    <property type="entry name" value="PreATP-grasp_dom_sf"/>
</dbReference>
<evidence type="ECO:0000256" key="9">
    <source>
        <dbReference type="ARBA" id="ARBA00023211"/>
    </source>
</evidence>
<name>A0A7G9YTS6_9EURY</name>
<dbReference type="GO" id="GO:0000287">
    <property type="term" value="F:magnesium ion binding"/>
    <property type="evidence" value="ECO:0007669"/>
    <property type="project" value="InterPro"/>
</dbReference>
<sequence length="354" mass="40914">MIDKREIHHILDGYARDEITIATMGSHTALQILKGARDEGFKTLVICKRGTEEVYQQFGVADELLIIENYEQFMEKKFLEKLIERNVILIPHGSFVEYLSPKRIENELLVPMLGNRRVLEWESDREKEREWMEHADLRLPKEFKEPEDIDRLIMVKFPGAKGGKGYFLASNPEEFERKLKKSGLRDKDRFTIQEFVIGTRFYPHYFYSPLKNRLELLSMDIRYESNVDGLSRLPHILQDGTPEPSFVVTGNIPVVARESLLNPILKMGQSVVKASQNLFSPGLIGPFCIETICTEDLEFIVFEISARIVAGTNLYINGSPYSQLLYQEPMSTGRRISREIKDALMEDSLDRVIY</sequence>
<feature type="binding site" evidence="10">
    <location>
        <position position="27"/>
    </location>
    <ligand>
        <name>5-amino-1-(5-phospho-beta-D-ribosyl)imidazole-4-carboxamide</name>
        <dbReference type="ChEBI" id="CHEBI:58475"/>
    </ligand>
</feature>
<dbReference type="GO" id="GO:0005524">
    <property type="term" value="F:ATP binding"/>
    <property type="evidence" value="ECO:0007669"/>
    <property type="project" value="UniProtKB-UniRule"/>
</dbReference>
<comment type="similarity">
    <text evidence="10">Belongs to the phosphohexose mutase family.</text>
</comment>
<dbReference type="SUPFAM" id="SSF56059">
    <property type="entry name" value="Glutathione synthetase ATP-binding domain-like"/>
    <property type="match status" value="1"/>
</dbReference>
<dbReference type="InterPro" id="IPR010672">
    <property type="entry name" value="IMP_biosynth_PurP_N"/>
</dbReference>
<organism evidence="12">
    <name type="scientific">Candidatus Methanophagaceae archaeon ANME-1 ERB6</name>
    <dbReference type="NCBI Taxonomy" id="2759912"/>
    <lineage>
        <taxon>Archaea</taxon>
        <taxon>Methanobacteriati</taxon>
        <taxon>Methanobacteriota</taxon>
        <taxon>Stenosarchaea group</taxon>
        <taxon>Methanomicrobia</taxon>
        <taxon>Candidatus Methanophagales</taxon>
        <taxon>Candidatus Methanophagaceae</taxon>
    </lineage>
</organism>
<keyword evidence="8" id="KW-0460">Magnesium</keyword>
<feature type="binding site" evidence="10">
    <location>
        <position position="224"/>
    </location>
    <ligand>
        <name>ATP</name>
        <dbReference type="ChEBI" id="CHEBI:30616"/>
    </ligand>
</feature>
<dbReference type="Pfam" id="PF06973">
    <property type="entry name" value="DUF1297"/>
    <property type="match status" value="1"/>
</dbReference>
<evidence type="ECO:0000256" key="10">
    <source>
        <dbReference type="HAMAP-Rule" id="MF_01163"/>
    </source>
</evidence>
<dbReference type="UniPathway" id="UPA00074">
    <property type="reaction ID" value="UER00134"/>
</dbReference>
<comment type="function">
    <text evidence="10">Catalyzes the ATP- and formate-dependent formylation of 5-aminoimidazole-4-carboxamide-1-beta-d-ribofuranosyl 5'-monophosphate (AICAR) to 5-formaminoimidazole-4-carboxamide-1-beta-d-ribofuranosyl 5'-monophosphate (FAICAR) in the absence of folates.</text>
</comment>
<dbReference type="EC" id="6.3.4.23" evidence="10"/>
<protein>
    <recommendedName>
        <fullName evidence="10">5-formaminoimidazole-4-carboxamide-1-(beta)-D-ribofuranosyl 5'-monophosphate synthetase</fullName>
        <ecNumber evidence="10">6.3.4.23</ecNumber>
    </recommendedName>
    <alternativeName>
        <fullName evidence="10">5-aminoimidazole-4-carboxamide-1-beta-D-ribofuranosyl 5'-monophosphate--formate ligase</fullName>
    </alternativeName>
</protein>
<keyword evidence="6 10" id="KW-0658">Purine biosynthesis</keyword>
<evidence type="ECO:0000256" key="2">
    <source>
        <dbReference type="ARBA" id="ARBA00001946"/>
    </source>
</evidence>
<dbReference type="Gene3D" id="3.30.1490.20">
    <property type="entry name" value="ATP-grasp fold, A domain"/>
    <property type="match status" value="1"/>
</dbReference>
<dbReference type="PANTHER" id="PTHR38147">
    <property type="entry name" value="5-FORMAMINOIMIDAZOLE-4-CARBOXAMIDE-1-(BETA)-D-RIBOFURANOSYL 5'-MONOPHOSPHATE SYNTHETASE-RELATED"/>
    <property type="match status" value="1"/>
</dbReference>
<dbReference type="SUPFAM" id="SSF52440">
    <property type="entry name" value="PreATP-grasp domain"/>
    <property type="match status" value="1"/>
</dbReference>
<evidence type="ECO:0000256" key="1">
    <source>
        <dbReference type="ARBA" id="ARBA00001936"/>
    </source>
</evidence>
<feature type="domain" description="ATP-grasp" evidence="11">
    <location>
        <begin position="102"/>
        <end position="330"/>
    </location>
</feature>
<comment type="cofactor">
    <cofactor evidence="2">
        <name>Mg(2+)</name>
        <dbReference type="ChEBI" id="CHEBI:18420"/>
    </cofactor>
</comment>
<accession>A0A7G9YTS6</accession>
<evidence type="ECO:0000313" key="12">
    <source>
        <dbReference type="EMBL" id="QNO51410.1"/>
    </source>
</evidence>
<evidence type="ECO:0000259" key="11">
    <source>
        <dbReference type="PROSITE" id="PS50975"/>
    </source>
</evidence>
<dbReference type="HAMAP" id="MF_01163">
    <property type="entry name" value="IMP_biosynth_PurP"/>
    <property type="match status" value="1"/>
</dbReference>
<keyword evidence="5 10" id="KW-0547">Nucleotide-binding</keyword>
<dbReference type="PROSITE" id="PS50975">
    <property type="entry name" value="ATP_GRASP"/>
    <property type="match status" value="1"/>
</dbReference>
<gene>
    <name evidence="12" type="primary">purP_2</name>
    <name evidence="10" type="synonym">purP</name>
    <name evidence="12" type="ORF">PFCPEAIJ_00012</name>
</gene>
<dbReference type="GO" id="GO:0006189">
    <property type="term" value="P:'de novo' IMP biosynthetic process"/>
    <property type="evidence" value="ECO:0007669"/>
    <property type="project" value="UniProtKB-UniRule"/>
</dbReference>
<comment type="catalytic activity">
    <reaction evidence="10">
        <text>5-amino-1-(5-phospho-beta-D-ribosyl)imidazole-4-carboxamide + formate + ATP = 5-formamido-1-(5-phospho-D-ribosyl)imidazole-4-carboxamide + ADP + phosphate</text>
        <dbReference type="Rhea" id="RHEA:24836"/>
        <dbReference type="ChEBI" id="CHEBI:15740"/>
        <dbReference type="ChEBI" id="CHEBI:30616"/>
        <dbReference type="ChEBI" id="CHEBI:43474"/>
        <dbReference type="ChEBI" id="CHEBI:58467"/>
        <dbReference type="ChEBI" id="CHEBI:58475"/>
        <dbReference type="ChEBI" id="CHEBI:456216"/>
        <dbReference type="EC" id="6.3.4.23"/>
    </reaction>
</comment>
<reference evidence="12" key="1">
    <citation type="submission" date="2020-06" db="EMBL/GenBank/DDBJ databases">
        <title>Unique genomic features of the anaerobic methanotrophic archaea.</title>
        <authorList>
            <person name="Chadwick G.L."/>
            <person name="Skennerton C.T."/>
            <person name="Laso-Perez R."/>
            <person name="Leu A.O."/>
            <person name="Speth D.R."/>
            <person name="Yu H."/>
            <person name="Morgan-Lang C."/>
            <person name="Hatzenpichler R."/>
            <person name="Goudeau D."/>
            <person name="Malmstrom R."/>
            <person name="Brazelton W.J."/>
            <person name="Woyke T."/>
            <person name="Hallam S.J."/>
            <person name="Tyson G.W."/>
            <person name="Wegener G."/>
            <person name="Boetius A."/>
            <person name="Orphan V."/>
        </authorList>
    </citation>
    <scope>NUCLEOTIDE SEQUENCE</scope>
</reference>
<feature type="binding site" evidence="10">
    <location>
        <position position="251"/>
    </location>
    <ligand>
        <name>5-amino-1-(5-phospho-beta-D-ribosyl)imidazole-4-carboxamide</name>
        <dbReference type="ChEBI" id="CHEBI:58475"/>
    </ligand>
</feature>
<dbReference type="PANTHER" id="PTHR38147:SF2">
    <property type="entry name" value="5-FORMAMINOIMIDAZOLE-4-CARBOXAMIDE-1-(BETA)-D-RIBOFURANOSYL 5'-MONOPHOSPHATE SYNTHETASE"/>
    <property type="match status" value="1"/>
</dbReference>